<comment type="similarity">
    <text evidence="1">Belongs to the sigma-70 factor family. ECF subfamily.</text>
</comment>
<evidence type="ECO:0000259" key="6">
    <source>
        <dbReference type="Pfam" id="PF04542"/>
    </source>
</evidence>
<evidence type="ECO:0000259" key="7">
    <source>
        <dbReference type="Pfam" id="PF08281"/>
    </source>
</evidence>
<dbReference type="InterPro" id="IPR036388">
    <property type="entry name" value="WH-like_DNA-bd_sf"/>
</dbReference>
<evidence type="ECO:0000313" key="8">
    <source>
        <dbReference type="EMBL" id="SPP93149.1"/>
    </source>
</evidence>
<evidence type="ECO:0000256" key="5">
    <source>
        <dbReference type="SAM" id="MobiDB-lite"/>
    </source>
</evidence>
<reference evidence="8 9" key="1">
    <citation type="submission" date="2018-03" db="EMBL/GenBank/DDBJ databases">
        <authorList>
            <person name="Gully D."/>
        </authorList>
    </citation>
    <scope>NUCLEOTIDE SEQUENCE [LARGE SCALE GENOMIC DNA]</scope>
    <source>
        <strain evidence="8">ORS3257</strain>
    </source>
</reference>
<feature type="region of interest" description="Disordered" evidence="5">
    <location>
        <begin position="1"/>
        <end position="21"/>
    </location>
</feature>
<dbReference type="GO" id="GO:0003677">
    <property type="term" value="F:DNA binding"/>
    <property type="evidence" value="ECO:0007669"/>
    <property type="project" value="InterPro"/>
</dbReference>
<protein>
    <recommendedName>
        <fullName evidence="10">Sigma-70 family RNA polymerase sigma factor</fullName>
    </recommendedName>
</protein>
<accession>A0A2U3PVJ6</accession>
<keyword evidence="4" id="KW-0804">Transcription</keyword>
<dbReference type="GO" id="GO:0016987">
    <property type="term" value="F:sigma factor activity"/>
    <property type="evidence" value="ECO:0007669"/>
    <property type="project" value="UniProtKB-KW"/>
</dbReference>
<dbReference type="GO" id="GO:0006352">
    <property type="term" value="P:DNA-templated transcription initiation"/>
    <property type="evidence" value="ECO:0007669"/>
    <property type="project" value="InterPro"/>
</dbReference>
<name>A0A2U3PVJ6_9BRAD</name>
<dbReference type="InterPro" id="IPR013324">
    <property type="entry name" value="RNA_pol_sigma_r3/r4-like"/>
</dbReference>
<evidence type="ECO:0000256" key="3">
    <source>
        <dbReference type="ARBA" id="ARBA00023082"/>
    </source>
</evidence>
<evidence type="ECO:0008006" key="10">
    <source>
        <dbReference type="Google" id="ProtNLM"/>
    </source>
</evidence>
<dbReference type="Proteomes" id="UP000246085">
    <property type="component" value="Chromosome BRAD3257"/>
</dbReference>
<dbReference type="SUPFAM" id="SSF88659">
    <property type="entry name" value="Sigma3 and sigma4 domains of RNA polymerase sigma factors"/>
    <property type="match status" value="1"/>
</dbReference>
<dbReference type="InterPro" id="IPR039425">
    <property type="entry name" value="RNA_pol_sigma-70-like"/>
</dbReference>
<evidence type="ECO:0000256" key="1">
    <source>
        <dbReference type="ARBA" id="ARBA00010641"/>
    </source>
</evidence>
<dbReference type="EMBL" id="LS398110">
    <property type="protein sequence ID" value="SPP93149.1"/>
    <property type="molecule type" value="Genomic_DNA"/>
</dbReference>
<dbReference type="InterPro" id="IPR013325">
    <property type="entry name" value="RNA_pol_sigma_r2"/>
</dbReference>
<dbReference type="CDD" id="cd06171">
    <property type="entry name" value="Sigma70_r4"/>
    <property type="match status" value="1"/>
</dbReference>
<dbReference type="NCBIfam" id="TIGR02937">
    <property type="entry name" value="sigma70-ECF"/>
    <property type="match status" value="1"/>
</dbReference>
<feature type="compositionally biased region" description="Low complexity" evidence="5">
    <location>
        <begin position="12"/>
        <end position="21"/>
    </location>
</feature>
<organism evidence="8 9">
    <name type="scientific">Bradyrhizobium vignae</name>
    <dbReference type="NCBI Taxonomy" id="1549949"/>
    <lineage>
        <taxon>Bacteria</taxon>
        <taxon>Pseudomonadati</taxon>
        <taxon>Pseudomonadota</taxon>
        <taxon>Alphaproteobacteria</taxon>
        <taxon>Hyphomicrobiales</taxon>
        <taxon>Nitrobacteraceae</taxon>
        <taxon>Bradyrhizobium</taxon>
    </lineage>
</organism>
<evidence type="ECO:0000313" key="9">
    <source>
        <dbReference type="Proteomes" id="UP000246085"/>
    </source>
</evidence>
<dbReference type="PANTHER" id="PTHR43133:SF51">
    <property type="entry name" value="RNA POLYMERASE SIGMA FACTOR"/>
    <property type="match status" value="1"/>
</dbReference>
<gene>
    <name evidence="8" type="ORF">BRAD3257_2056</name>
</gene>
<evidence type="ECO:0000256" key="4">
    <source>
        <dbReference type="ARBA" id="ARBA00023163"/>
    </source>
</evidence>
<sequence>MRSSRSKAARQTMSTPFSSPSMMEAAIGGDADAILALLKMSQPDIRRYARRTCRTTSDVEDAVQETLWIVYRRIGRLRRAGAFSLWLFQIVHRTCLRLAKQHIGLPDDVSSLENDMQLSKRPESELRIDIAAAIQSLPSHYRQVLILRDVDEMTISEIAQSLELTRETVKARLHRGRALVREYMMR</sequence>
<dbReference type="SUPFAM" id="SSF88946">
    <property type="entry name" value="Sigma2 domain of RNA polymerase sigma factors"/>
    <property type="match status" value="1"/>
</dbReference>
<proteinExistence type="inferred from homology"/>
<keyword evidence="3" id="KW-0731">Sigma factor</keyword>
<dbReference type="InterPro" id="IPR013249">
    <property type="entry name" value="RNA_pol_sigma70_r4_t2"/>
</dbReference>
<dbReference type="InterPro" id="IPR007627">
    <property type="entry name" value="RNA_pol_sigma70_r2"/>
</dbReference>
<dbReference type="InterPro" id="IPR014284">
    <property type="entry name" value="RNA_pol_sigma-70_dom"/>
</dbReference>
<dbReference type="Pfam" id="PF08281">
    <property type="entry name" value="Sigma70_r4_2"/>
    <property type="match status" value="1"/>
</dbReference>
<dbReference type="AlphaFoldDB" id="A0A2U3PVJ6"/>
<keyword evidence="2" id="KW-0805">Transcription regulation</keyword>
<feature type="domain" description="RNA polymerase sigma factor 70 region 4 type 2" evidence="7">
    <location>
        <begin position="129"/>
        <end position="178"/>
    </location>
</feature>
<feature type="domain" description="RNA polymerase sigma-70 region 2" evidence="6">
    <location>
        <begin position="39"/>
        <end position="100"/>
    </location>
</feature>
<dbReference type="Pfam" id="PF04542">
    <property type="entry name" value="Sigma70_r2"/>
    <property type="match status" value="1"/>
</dbReference>
<dbReference type="Gene3D" id="1.10.10.10">
    <property type="entry name" value="Winged helix-like DNA-binding domain superfamily/Winged helix DNA-binding domain"/>
    <property type="match status" value="1"/>
</dbReference>
<dbReference type="PANTHER" id="PTHR43133">
    <property type="entry name" value="RNA POLYMERASE ECF-TYPE SIGMA FACTO"/>
    <property type="match status" value="1"/>
</dbReference>
<evidence type="ECO:0000256" key="2">
    <source>
        <dbReference type="ARBA" id="ARBA00023015"/>
    </source>
</evidence>
<dbReference type="Gene3D" id="1.10.1740.10">
    <property type="match status" value="1"/>
</dbReference>
<dbReference type="KEGG" id="bvz:BRAD3257_2056"/>